<dbReference type="GO" id="GO:0006979">
    <property type="term" value="P:response to oxidative stress"/>
    <property type="evidence" value="ECO:0007669"/>
    <property type="project" value="TreeGrafter"/>
</dbReference>
<dbReference type="Pfam" id="PF01558">
    <property type="entry name" value="POR"/>
    <property type="match status" value="1"/>
</dbReference>
<accession>A0A5S9IJ41</accession>
<evidence type="ECO:0000259" key="3">
    <source>
        <dbReference type="Pfam" id="PF01855"/>
    </source>
</evidence>
<dbReference type="Gene3D" id="3.40.920.10">
    <property type="entry name" value="Pyruvate-ferredoxin oxidoreductase, PFOR, domain III"/>
    <property type="match status" value="1"/>
</dbReference>
<dbReference type="NCBIfam" id="TIGR03710">
    <property type="entry name" value="OAFO_sf"/>
    <property type="match status" value="1"/>
</dbReference>
<dbReference type="InterPro" id="IPR029061">
    <property type="entry name" value="THDP-binding"/>
</dbReference>
<organism evidence="5 6">
    <name type="scientific">Uabimicrobium amorphum</name>
    <dbReference type="NCBI Taxonomy" id="2596890"/>
    <lineage>
        <taxon>Bacteria</taxon>
        <taxon>Pseudomonadati</taxon>
        <taxon>Planctomycetota</taxon>
        <taxon>Candidatus Uabimicrobiia</taxon>
        <taxon>Candidatus Uabimicrobiales</taxon>
        <taxon>Candidatus Uabimicrobiaceae</taxon>
        <taxon>Candidatus Uabimicrobium</taxon>
    </lineage>
</organism>
<evidence type="ECO:0000259" key="4">
    <source>
        <dbReference type="Pfam" id="PF17147"/>
    </source>
</evidence>
<dbReference type="AlphaFoldDB" id="A0A5S9IJ41"/>
<name>A0A5S9IJ41_UABAM</name>
<dbReference type="InterPro" id="IPR022367">
    <property type="entry name" value="2-oxoacid/accept_OxRdtase_asu"/>
</dbReference>
<dbReference type="KEGG" id="uam:UABAM_00830"/>
<dbReference type="OrthoDB" id="9794954at2"/>
<dbReference type="SUPFAM" id="SSF53323">
    <property type="entry name" value="Pyruvate-ferredoxin oxidoreductase, PFOR, domain III"/>
    <property type="match status" value="1"/>
</dbReference>
<evidence type="ECO:0000256" key="1">
    <source>
        <dbReference type="ARBA" id="ARBA00023002"/>
    </source>
</evidence>
<dbReference type="SUPFAM" id="SSF52922">
    <property type="entry name" value="TK C-terminal domain-like"/>
    <property type="match status" value="1"/>
</dbReference>
<dbReference type="InterPro" id="IPR002880">
    <property type="entry name" value="Pyrv_Fd/Flavodoxin_OxRdtase_N"/>
</dbReference>
<dbReference type="Proteomes" id="UP000326354">
    <property type="component" value="Chromosome"/>
</dbReference>
<protein>
    <submittedName>
        <fullName evidence="5">2-oxoglutarate ferredoxin oxidoreductase subunit alpha</fullName>
    </submittedName>
</protein>
<sequence>MTETIKELESITIRFAGDSGDGIQVVGSQFTNTSAIFGNDISTFPNFPAEIRAPAGSLAGVSGFQINFSSRDIHTPGDQPQVLIAMNPAALKSNIKDLEVGGIVIVNIDNFKAQNLKKAQYENNPLEDGSLQKYQVFEVPITTLNREALKEIEGLTTKNIDRCQNFFALGLTFWIYDRPLEHTNTWIENKFAKKPEVVAANKKALEMGYYFGENTETFQIRYRVKPSEQTPGIYRKITGNEALAMGLVTAAQVADKPLFYGSYPITPASDILHYLAAMRNFDVRTFQAEDEIAAIGSAIGAAFGGAFAVTGTSGPGVCLKGEAMGLALALEIPLIIIDVQRGGPSTGLPTKTEQSDLLMAMYGRNGESPIPIIAPSTPSDCFDTAIEAFRWAVYSNGPVILLSDGYLANSSEPWKIPDPDSIAKIEVVHPEPQENFLPYQRDPVTFARPWAIPGTAKLEHRLGGLAKQPGTGNVSYDPNDHQQMVNDRAEKVQRLQQIIPDIEVFGPSSGKLLVIGWGGTYGAIHSAVAQAQQQGKNVSSIHLRHLNPFPKNLGDVIGNFEQILIPELNMGQLIILLRLHFKANFISYPKVQGQPFKIEEIFDRIVEMI</sequence>
<evidence type="ECO:0000259" key="2">
    <source>
        <dbReference type="Pfam" id="PF01558"/>
    </source>
</evidence>
<reference evidence="5 6" key="1">
    <citation type="submission" date="2019-08" db="EMBL/GenBank/DDBJ databases">
        <title>Complete genome sequence of Candidatus Uab amorphum.</title>
        <authorList>
            <person name="Shiratori T."/>
            <person name="Suzuki S."/>
            <person name="Kakizawa Y."/>
            <person name="Ishida K."/>
        </authorList>
    </citation>
    <scope>NUCLEOTIDE SEQUENCE [LARGE SCALE GENOMIC DNA]</scope>
    <source>
        <strain evidence="5 6">SRT547</strain>
    </source>
</reference>
<dbReference type="Pfam" id="PF17147">
    <property type="entry name" value="PFOR_II"/>
    <property type="match status" value="1"/>
</dbReference>
<dbReference type="PANTHER" id="PTHR32154:SF20">
    <property type="entry name" value="2-OXOGLUTARATE OXIDOREDUCTASE SUBUNIT KORA"/>
    <property type="match status" value="1"/>
</dbReference>
<feature type="domain" description="Pyruvate flavodoxin/ferredoxin oxidoreductase pyrimidine binding" evidence="3">
    <location>
        <begin position="256"/>
        <end position="463"/>
    </location>
</feature>
<dbReference type="FunFam" id="3.40.50.970:FF:000022">
    <property type="entry name" value="2-oxoglutarate ferredoxin oxidoreductase alpha subunit"/>
    <property type="match status" value="1"/>
</dbReference>
<dbReference type="EMBL" id="AP019860">
    <property type="protein sequence ID" value="BBM82487.1"/>
    <property type="molecule type" value="Genomic_DNA"/>
</dbReference>
<dbReference type="InterPro" id="IPR050722">
    <property type="entry name" value="Pyruvate:ferred/Flavod_OxRd"/>
</dbReference>
<dbReference type="InterPro" id="IPR009014">
    <property type="entry name" value="Transketo_C/PFOR_II"/>
</dbReference>
<dbReference type="InterPro" id="IPR019752">
    <property type="entry name" value="Pyrv/ketoisovalerate_OxRed_cat"/>
</dbReference>
<dbReference type="PANTHER" id="PTHR32154">
    <property type="entry name" value="PYRUVATE-FLAVODOXIN OXIDOREDUCTASE-RELATED"/>
    <property type="match status" value="1"/>
</dbReference>
<evidence type="ECO:0000313" key="6">
    <source>
        <dbReference type="Proteomes" id="UP000326354"/>
    </source>
</evidence>
<dbReference type="RefSeq" id="WP_151966727.1">
    <property type="nucleotide sequence ID" value="NZ_AP019860.1"/>
</dbReference>
<keyword evidence="1" id="KW-0560">Oxidoreductase</keyword>
<dbReference type="Pfam" id="PF01855">
    <property type="entry name" value="POR_N"/>
    <property type="match status" value="1"/>
</dbReference>
<dbReference type="SUPFAM" id="SSF52518">
    <property type="entry name" value="Thiamin diphosphate-binding fold (THDP-binding)"/>
    <property type="match status" value="1"/>
</dbReference>
<dbReference type="InterPro" id="IPR033412">
    <property type="entry name" value="PFOR_II"/>
</dbReference>
<dbReference type="GO" id="GO:0016903">
    <property type="term" value="F:oxidoreductase activity, acting on the aldehyde or oxo group of donors"/>
    <property type="evidence" value="ECO:0007669"/>
    <property type="project" value="InterPro"/>
</dbReference>
<dbReference type="CDD" id="cd07034">
    <property type="entry name" value="TPP_PYR_PFOR_IOR-alpha_like"/>
    <property type="match status" value="1"/>
</dbReference>
<proteinExistence type="predicted"/>
<evidence type="ECO:0000313" key="5">
    <source>
        <dbReference type="EMBL" id="BBM82487.1"/>
    </source>
</evidence>
<dbReference type="Gene3D" id="3.40.50.970">
    <property type="match status" value="1"/>
</dbReference>
<dbReference type="InterPro" id="IPR002869">
    <property type="entry name" value="Pyrv_flavodox_OxRed_cen"/>
</dbReference>
<feature type="domain" description="Pyruvate:ferredoxin oxidoreductase core" evidence="4">
    <location>
        <begin position="512"/>
        <end position="598"/>
    </location>
</feature>
<keyword evidence="6" id="KW-1185">Reference proteome</keyword>
<feature type="domain" description="Pyruvate/ketoisovalerate oxidoreductase catalytic" evidence="2">
    <location>
        <begin position="20"/>
        <end position="209"/>
    </location>
</feature>
<gene>
    <name evidence="5" type="ORF">UABAM_00830</name>
</gene>
<dbReference type="Gene3D" id="3.40.50.920">
    <property type="match status" value="1"/>
</dbReference>